<evidence type="ECO:0000313" key="1">
    <source>
        <dbReference type="EMBL" id="KLL11579.1"/>
    </source>
</evidence>
<sequence length="109" mass="12529">MITGVFDDVPEGQEFPYVTLGDAVETPDNDHGGFGRESVMDIHVWTRERGHSQGADIANQIIRLLDHQALLIDGWRHIVTRYLRQQAMRDPDPEIRHRVLQFLVITAQE</sequence>
<dbReference type="InterPro" id="IPR021508">
    <property type="entry name" value="Gp17-like"/>
</dbReference>
<name>A0ABR5F4C8_9ACTN</name>
<comment type="caution">
    <text evidence="1">The sequence shown here is derived from an EMBL/GenBank/DDBJ whole genome shotgun (WGS) entry which is preliminary data.</text>
</comment>
<accession>A0ABR5F4C8</accession>
<dbReference type="EMBL" id="JWIO01000014">
    <property type="protein sequence ID" value="KLL11579.1"/>
    <property type="molecule type" value="Genomic_DNA"/>
</dbReference>
<organism evidence="1 2">
    <name type="scientific">Protofrankia coriariae</name>
    <dbReference type="NCBI Taxonomy" id="1562887"/>
    <lineage>
        <taxon>Bacteria</taxon>
        <taxon>Bacillati</taxon>
        <taxon>Actinomycetota</taxon>
        <taxon>Actinomycetes</taxon>
        <taxon>Frankiales</taxon>
        <taxon>Frankiaceae</taxon>
        <taxon>Protofrankia</taxon>
    </lineage>
</organism>
<protein>
    <recommendedName>
        <fullName evidence="3">DUF3168 domain-containing protein</fullName>
    </recommendedName>
</protein>
<evidence type="ECO:0008006" key="3">
    <source>
        <dbReference type="Google" id="ProtNLM"/>
    </source>
</evidence>
<dbReference type="InterPro" id="IPR053745">
    <property type="entry name" value="Viral_Tail_Comp_sf"/>
</dbReference>
<dbReference type="RefSeq" id="WP_047222939.1">
    <property type="nucleotide sequence ID" value="NZ_JWIO01000014.1"/>
</dbReference>
<reference evidence="1 2" key="1">
    <citation type="submission" date="2014-12" db="EMBL/GenBank/DDBJ databases">
        <title>Frankia sp. BMG5.1 draft genome.</title>
        <authorList>
            <person name="Gtari M."/>
            <person name="Ghodhbane-Gtari F."/>
            <person name="Nouioui I."/>
            <person name="Ktari A."/>
            <person name="Hezbri K."/>
            <person name="Mimouni W."/>
            <person name="Sbissi I."/>
            <person name="Ayari A."/>
            <person name="Yamanaka T."/>
            <person name="Normand P."/>
            <person name="Tisa L.S."/>
            <person name="Boudabous A."/>
        </authorList>
    </citation>
    <scope>NUCLEOTIDE SEQUENCE [LARGE SCALE GENOMIC DNA]</scope>
    <source>
        <strain evidence="1 2">BMG5.1</strain>
    </source>
</reference>
<dbReference type="Proteomes" id="UP000035425">
    <property type="component" value="Unassembled WGS sequence"/>
</dbReference>
<gene>
    <name evidence="1" type="ORF">FrCorBMG51_11125</name>
</gene>
<proteinExistence type="predicted"/>
<evidence type="ECO:0000313" key="2">
    <source>
        <dbReference type="Proteomes" id="UP000035425"/>
    </source>
</evidence>
<dbReference type="Pfam" id="PF11367">
    <property type="entry name" value="Tail_completion_gp17"/>
    <property type="match status" value="1"/>
</dbReference>
<keyword evidence="2" id="KW-1185">Reference proteome</keyword>
<dbReference type="Gene3D" id="3.30.2000.30">
    <property type="match status" value="1"/>
</dbReference>